<evidence type="ECO:0000256" key="1">
    <source>
        <dbReference type="SAM" id="MobiDB-lite"/>
    </source>
</evidence>
<gene>
    <name evidence="2" type="primary">RAD7</name>
    <name evidence="2" type="ORF">GRS66_002837</name>
</gene>
<reference evidence="2 3" key="1">
    <citation type="journal article" date="2019" name="BMC Genomics">
        <title>Chromosome level assembly and comparative genome analysis confirm lager-brewing yeasts originated from a single hybridization.</title>
        <authorList>
            <person name="Salazar A.N."/>
            <person name="Gorter de Vries A.R."/>
            <person name="van den Broek M."/>
            <person name="Brouwers N."/>
            <person name="de la Torre Cortes P."/>
            <person name="Kuijpers N.G.A."/>
            <person name="Daran J.G."/>
            <person name="Abeel T."/>
        </authorList>
    </citation>
    <scope>NUCLEOTIDE SEQUENCE [LARGE SCALE GENOMIC DNA]</scope>
    <source>
        <strain evidence="2 3">CBS 1483</strain>
    </source>
</reference>
<feature type="compositionally biased region" description="Acidic residues" evidence="1">
    <location>
        <begin position="78"/>
        <end position="87"/>
    </location>
</feature>
<dbReference type="AlphaFoldDB" id="A0A6C1DTZ4"/>
<protein>
    <submittedName>
        <fullName evidence="2">UV-damaged DNA-binding protein rad7</fullName>
    </submittedName>
</protein>
<keyword evidence="3" id="KW-1185">Reference proteome</keyword>
<dbReference type="Proteomes" id="UP000501346">
    <property type="component" value="Chromosome ScX-SeX"/>
</dbReference>
<dbReference type="SUPFAM" id="SSF52047">
    <property type="entry name" value="RNI-like"/>
    <property type="match status" value="1"/>
</dbReference>
<keyword evidence="2" id="KW-0238">DNA-binding</keyword>
<dbReference type="OrthoDB" id="1924287at2759"/>
<dbReference type="EMBL" id="CP048991">
    <property type="protein sequence ID" value="QID80502.1"/>
    <property type="molecule type" value="Genomic_DNA"/>
</dbReference>
<feature type="compositionally biased region" description="Basic and acidic residues" evidence="1">
    <location>
        <begin position="47"/>
        <end position="62"/>
    </location>
</feature>
<sequence>MYRSRNRPKRGGEDEVKGPNSALTQFLREEGISAENIKQKWYQRQSKKGEDGKGGKSEKEQSTQDDDSTTQVSQKEVIEEEEVDDLELGSGSETGKAEIAYDARMNLVAADSDEEEYETNSASATPVNLSPAKNQESLIKKRQNTAKIIQNRRKKRKRAANLLDRRVNKVSSLQSLCIGKISKNISKWQKETGDSSKLVFNRLRDVLGGVSTANLNNLAKALSKNRALNDHTLQLFLKTDLTKLTFNDCSKVSFDGYKTLAIFSPHLTKLSLQMCGQLNNESLLYIAEKLPNLKALYLDGPFLINEDTWENFFATMKDRLEEFHISNTHRFTDKSLSNLLINCGSTLASLGLSRLDSVSNYALLPQYLMNDKFHTLSIEYPLNEEYVNDEIVINILGQVGSTLRKLVLNGCVELTDSMIINGLTAFIPEKCQLEVLSLEELDQITTDSLVYFFSKVELNKLKECSFRRCLQLGDMAVIELLLNGAKDSLTSLSFNSLKELTKDAFVTLTCPDLTYIDLGFVRCVDDSIIQLLGEQNPKLSVIDVFGDNLVTENAKTRPGLTLIGRQSDSI</sequence>
<accession>A0A6C1DTZ4</accession>
<evidence type="ECO:0000313" key="2">
    <source>
        <dbReference type="EMBL" id="QID80502.1"/>
    </source>
</evidence>
<feature type="region of interest" description="Disordered" evidence="1">
    <location>
        <begin position="1"/>
        <end position="97"/>
    </location>
</feature>
<dbReference type="GO" id="GO:0019005">
    <property type="term" value="C:SCF ubiquitin ligase complex"/>
    <property type="evidence" value="ECO:0007669"/>
    <property type="project" value="TreeGrafter"/>
</dbReference>
<dbReference type="PANTHER" id="PTHR13318:SF247">
    <property type="entry name" value="GH16156P"/>
    <property type="match status" value="1"/>
</dbReference>
<dbReference type="SMART" id="SM00367">
    <property type="entry name" value="LRR_CC"/>
    <property type="match status" value="4"/>
</dbReference>
<dbReference type="GO" id="GO:0003677">
    <property type="term" value="F:DNA binding"/>
    <property type="evidence" value="ECO:0007669"/>
    <property type="project" value="UniProtKB-KW"/>
</dbReference>
<dbReference type="PANTHER" id="PTHR13318">
    <property type="entry name" value="PARTNER OF PAIRED, ISOFORM B-RELATED"/>
    <property type="match status" value="1"/>
</dbReference>
<dbReference type="Gene3D" id="3.80.10.10">
    <property type="entry name" value="Ribonuclease Inhibitor"/>
    <property type="match status" value="2"/>
</dbReference>
<evidence type="ECO:0000313" key="3">
    <source>
        <dbReference type="Proteomes" id="UP000501346"/>
    </source>
</evidence>
<dbReference type="InterPro" id="IPR032675">
    <property type="entry name" value="LRR_dom_sf"/>
</dbReference>
<dbReference type="GO" id="GO:0031146">
    <property type="term" value="P:SCF-dependent proteasomal ubiquitin-dependent protein catabolic process"/>
    <property type="evidence" value="ECO:0007669"/>
    <property type="project" value="TreeGrafter"/>
</dbReference>
<organism evidence="2 3">
    <name type="scientific">Saccharomyces pastorianus</name>
    <name type="common">Lager yeast</name>
    <name type="synonym">Saccharomyces cerevisiae x Saccharomyces eubayanus</name>
    <dbReference type="NCBI Taxonomy" id="27292"/>
    <lineage>
        <taxon>Eukaryota</taxon>
        <taxon>Fungi</taxon>
        <taxon>Dikarya</taxon>
        <taxon>Ascomycota</taxon>
        <taxon>Saccharomycotina</taxon>
        <taxon>Saccharomycetes</taxon>
        <taxon>Saccharomycetales</taxon>
        <taxon>Saccharomycetaceae</taxon>
        <taxon>Saccharomyces</taxon>
    </lineage>
</organism>
<proteinExistence type="predicted"/>
<dbReference type="InterPro" id="IPR006553">
    <property type="entry name" value="Leu-rich_rpt_Cys-con_subtyp"/>
</dbReference>
<name>A0A6C1DTZ4_SACPS</name>